<evidence type="ECO:0000256" key="1">
    <source>
        <dbReference type="SAM" id="MobiDB-lite"/>
    </source>
</evidence>
<evidence type="ECO:0000313" key="3">
    <source>
        <dbReference type="Proteomes" id="UP000187406"/>
    </source>
</evidence>
<sequence>MAKYLAHVQSLKSAFQVFRVLKVPRAENSRADQLSKLATTGELERNQVVLVDYLDRSTISGADVMDIDVQQEPNWITPFISWLRNSILQRTQMRREGWCTDPTDTNSEKGSSTKGQSLSL</sequence>
<proteinExistence type="predicted"/>
<evidence type="ECO:0000313" key="2">
    <source>
        <dbReference type="EMBL" id="GAV58321.1"/>
    </source>
</evidence>
<dbReference type="Proteomes" id="UP000187406">
    <property type="component" value="Unassembled WGS sequence"/>
</dbReference>
<dbReference type="AlphaFoldDB" id="A0A1Q3ARH1"/>
<comment type="caution">
    <text evidence="2">The sequence shown here is derived from an EMBL/GenBank/DDBJ whole genome shotgun (WGS) entry which is preliminary data.</text>
</comment>
<organism evidence="2 3">
    <name type="scientific">Cephalotus follicularis</name>
    <name type="common">Albany pitcher plant</name>
    <dbReference type="NCBI Taxonomy" id="3775"/>
    <lineage>
        <taxon>Eukaryota</taxon>
        <taxon>Viridiplantae</taxon>
        <taxon>Streptophyta</taxon>
        <taxon>Embryophyta</taxon>
        <taxon>Tracheophyta</taxon>
        <taxon>Spermatophyta</taxon>
        <taxon>Magnoliopsida</taxon>
        <taxon>eudicotyledons</taxon>
        <taxon>Gunneridae</taxon>
        <taxon>Pentapetalae</taxon>
        <taxon>rosids</taxon>
        <taxon>fabids</taxon>
        <taxon>Oxalidales</taxon>
        <taxon>Cephalotaceae</taxon>
        <taxon>Cephalotus</taxon>
    </lineage>
</organism>
<dbReference type="EMBL" id="BDDD01000065">
    <property type="protein sequence ID" value="GAV58321.1"/>
    <property type="molecule type" value="Genomic_DNA"/>
</dbReference>
<accession>A0A1Q3ARH1</accession>
<reference evidence="3" key="1">
    <citation type="submission" date="2016-04" db="EMBL/GenBank/DDBJ databases">
        <title>Cephalotus genome sequencing.</title>
        <authorList>
            <person name="Fukushima K."/>
            <person name="Hasebe M."/>
            <person name="Fang X."/>
        </authorList>
    </citation>
    <scope>NUCLEOTIDE SEQUENCE [LARGE SCALE GENOMIC DNA]</scope>
    <source>
        <strain evidence="3">cv. St1</strain>
    </source>
</reference>
<keyword evidence="3" id="KW-1185">Reference proteome</keyword>
<name>A0A1Q3ARH1_CEPFO</name>
<dbReference type="OrthoDB" id="1740909at2759"/>
<feature type="compositionally biased region" description="Polar residues" evidence="1">
    <location>
        <begin position="102"/>
        <end position="120"/>
    </location>
</feature>
<dbReference type="InParanoid" id="A0A1Q3ARH1"/>
<gene>
    <name evidence="2" type="ORF">CFOL_v3_01855</name>
</gene>
<feature type="region of interest" description="Disordered" evidence="1">
    <location>
        <begin position="95"/>
        <end position="120"/>
    </location>
</feature>
<protein>
    <submittedName>
        <fullName evidence="2">RVT_3 domain-containing protein</fullName>
    </submittedName>
</protein>